<dbReference type="EMBL" id="CP071090">
    <property type="protein sequence ID" value="QSQ22819.1"/>
    <property type="molecule type" value="Genomic_DNA"/>
</dbReference>
<accession>A0ABX7NZH9</accession>
<dbReference type="Proteomes" id="UP000662747">
    <property type="component" value="Chromosome"/>
</dbReference>
<protein>
    <recommendedName>
        <fullName evidence="3">Lipoprotein</fullName>
    </recommendedName>
</protein>
<sequence>MKTGLLLAAAAVGLCGCYDKASYVYGQPMDGLTLQLYSENVGVYPDQSVLEDSNNPFRLNSPGEETKWEIQGSGDHVAAFYAWATLLARGPYGEAQFYVGTDLLNVYQNGEASQEDLPKVKAQAIRAYQSVLDNFPDAVTYDATGKIAYELATPAYKGIVEMGGTVQGGWVLVKTANGQDRAVKP</sequence>
<organism evidence="1 2">
    <name type="scientific">Pyxidicoccus parkwayensis</name>
    <dbReference type="NCBI Taxonomy" id="2813578"/>
    <lineage>
        <taxon>Bacteria</taxon>
        <taxon>Pseudomonadati</taxon>
        <taxon>Myxococcota</taxon>
        <taxon>Myxococcia</taxon>
        <taxon>Myxococcales</taxon>
        <taxon>Cystobacterineae</taxon>
        <taxon>Myxococcaceae</taxon>
        <taxon>Pyxidicoccus</taxon>
    </lineage>
</organism>
<reference evidence="1 2" key="1">
    <citation type="submission" date="2021-02" db="EMBL/GenBank/DDBJ databases">
        <title>De Novo genome assembly of isolated myxobacteria.</title>
        <authorList>
            <person name="Stevens D.C."/>
        </authorList>
    </citation>
    <scope>NUCLEOTIDE SEQUENCE [LARGE SCALE GENOMIC DNA]</scope>
    <source>
        <strain evidence="2">SCPEA02</strain>
    </source>
</reference>
<dbReference type="PROSITE" id="PS51257">
    <property type="entry name" value="PROKAR_LIPOPROTEIN"/>
    <property type="match status" value="1"/>
</dbReference>
<dbReference type="RefSeq" id="WP_206724395.1">
    <property type="nucleotide sequence ID" value="NZ_CP071090.1"/>
</dbReference>
<name>A0ABX7NZH9_9BACT</name>
<evidence type="ECO:0008006" key="3">
    <source>
        <dbReference type="Google" id="ProtNLM"/>
    </source>
</evidence>
<proteinExistence type="predicted"/>
<evidence type="ECO:0000313" key="2">
    <source>
        <dbReference type="Proteomes" id="UP000662747"/>
    </source>
</evidence>
<gene>
    <name evidence="1" type="ORF">JY651_48310</name>
</gene>
<keyword evidence="2" id="KW-1185">Reference proteome</keyword>
<evidence type="ECO:0000313" key="1">
    <source>
        <dbReference type="EMBL" id="QSQ22819.1"/>
    </source>
</evidence>